<feature type="compositionally biased region" description="Basic and acidic residues" evidence="1">
    <location>
        <begin position="90"/>
        <end position="108"/>
    </location>
</feature>
<protein>
    <submittedName>
        <fullName evidence="2">Uncharacterized protein</fullName>
    </submittedName>
</protein>
<feature type="region of interest" description="Disordered" evidence="1">
    <location>
        <begin position="35"/>
        <end position="108"/>
    </location>
</feature>
<proteinExistence type="predicted"/>
<accession>A0A0B7BXV9</accession>
<evidence type="ECO:0000256" key="1">
    <source>
        <dbReference type="SAM" id="MobiDB-lite"/>
    </source>
</evidence>
<feature type="non-terminal residue" evidence="2">
    <location>
        <position position="1"/>
    </location>
</feature>
<reference evidence="2" key="1">
    <citation type="submission" date="2014-12" db="EMBL/GenBank/DDBJ databases">
        <title>Insight into the proteome of Arion vulgaris.</title>
        <authorList>
            <person name="Aradska J."/>
            <person name="Bulat T."/>
            <person name="Smidak R."/>
            <person name="Sarate P."/>
            <person name="Gangsoo J."/>
            <person name="Sialana F."/>
            <person name="Bilban M."/>
            <person name="Lubec G."/>
        </authorList>
    </citation>
    <scope>NUCLEOTIDE SEQUENCE</scope>
    <source>
        <tissue evidence="2">Skin</tissue>
    </source>
</reference>
<dbReference type="EMBL" id="HACG01051163">
    <property type="protein sequence ID" value="CEK98034.1"/>
    <property type="molecule type" value="Transcribed_RNA"/>
</dbReference>
<feature type="non-terminal residue" evidence="2">
    <location>
        <position position="108"/>
    </location>
</feature>
<sequence>FDHIALKQSPKSEQSQTSGIASLSSPLVSNIEAVQHTPVSSSEELPKAESIEEVDKEGFKVQNKNKKNKNRPQFENGQNGGVKRFYNNKNFDRSNRRNEDRPNQDNND</sequence>
<gene>
    <name evidence="2" type="primary">ORF217583</name>
</gene>
<evidence type="ECO:0000313" key="2">
    <source>
        <dbReference type="EMBL" id="CEK98034.1"/>
    </source>
</evidence>
<feature type="compositionally biased region" description="Polar residues" evidence="1">
    <location>
        <begin position="9"/>
        <end position="23"/>
    </location>
</feature>
<name>A0A0B7BXV9_9EUPU</name>
<dbReference type="AlphaFoldDB" id="A0A0B7BXV9"/>
<organism evidence="2">
    <name type="scientific">Arion vulgaris</name>
    <dbReference type="NCBI Taxonomy" id="1028688"/>
    <lineage>
        <taxon>Eukaryota</taxon>
        <taxon>Metazoa</taxon>
        <taxon>Spiralia</taxon>
        <taxon>Lophotrochozoa</taxon>
        <taxon>Mollusca</taxon>
        <taxon>Gastropoda</taxon>
        <taxon>Heterobranchia</taxon>
        <taxon>Euthyneura</taxon>
        <taxon>Panpulmonata</taxon>
        <taxon>Eupulmonata</taxon>
        <taxon>Stylommatophora</taxon>
        <taxon>Helicina</taxon>
        <taxon>Arionoidea</taxon>
        <taxon>Arionidae</taxon>
        <taxon>Arion</taxon>
    </lineage>
</organism>
<feature type="region of interest" description="Disordered" evidence="1">
    <location>
        <begin position="1"/>
        <end position="23"/>
    </location>
</feature>